<dbReference type="Pfam" id="PF21599">
    <property type="entry name" value="ZSWIM3_N"/>
    <property type="match status" value="1"/>
</dbReference>
<evidence type="ECO:0000313" key="2">
    <source>
        <dbReference type="EMBL" id="CAF4819571.1"/>
    </source>
</evidence>
<accession>A0A821Q8D9</accession>
<dbReference type="InterPro" id="IPR048325">
    <property type="entry name" value="ZSWIM3_N"/>
</dbReference>
<dbReference type="InterPro" id="IPR040854">
    <property type="entry name" value="ZSWIM9"/>
</dbReference>
<organism evidence="2 3">
    <name type="scientific">Pieris macdunnoughi</name>
    <dbReference type="NCBI Taxonomy" id="345717"/>
    <lineage>
        <taxon>Eukaryota</taxon>
        <taxon>Metazoa</taxon>
        <taxon>Ecdysozoa</taxon>
        <taxon>Arthropoda</taxon>
        <taxon>Hexapoda</taxon>
        <taxon>Insecta</taxon>
        <taxon>Pterygota</taxon>
        <taxon>Neoptera</taxon>
        <taxon>Endopterygota</taxon>
        <taxon>Lepidoptera</taxon>
        <taxon>Glossata</taxon>
        <taxon>Ditrysia</taxon>
        <taxon>Papilionoidea</taxon>
        <taxon>Pieridae</taxon>
        <taxon>Pierinae</taxon>
        <taxon>Pieris</taxon>
    </lineage>
</organism>
<comment type="caution">
    <text evidence="2">The sequence shown here is derived from an EMBL/GenBank/DDBJ whole genome shotgun (WGS) entry which is preliminary data.</text>
</comment>
<name>A0A821Q8D9_9NEOP</name>
<protein>
    <recommendedName>
        <fullName evidence="1">ZSWIM3 N-terminal domain-containing protein</fullName>
    </recommendedName>
</protein>
<reference evidence="2" key="1">
    <citation type="submission" date="2021-02" db="EMBL/GenBank/DDBJ databases">
        <authorList>
            <person name="Steward A R."/>
        </authorList>
    </citation>
    <scope>NUCLEOTIDE SEQUENCE</scope>
</reference>
<proteinExistence type="predicted"/>
<dbReference type="PANTHER" id="PTHR47086:SF4">
    <property type="entry name" value="BTB DOMAIN-CONTAINING PROTEIN"/>
    <property type="match status" value="1"/>
</dbReference>
<dbReference type="OrthoDB" id="167578at2759"/>
<sequence length="168" mass="19780">MQNNLLTELDYGYDVQLIMAPEESDDEESHFKENFEETNDTESLQVDEKFSNYKLLEKRLNSYQKFSQYIFYKRDCVTLENFRKYGVKRYINPNLKYFSIKYWCTFGGKNKKPHEQGKGGLQMSHKNCKAFIRVKVTEDGNSLVISSLNLNHNHPEIVDMNNTIPKGI</sequence>
<dbReference type="EMBL" id="CAJOBZ010000008">
    <property type="protein sequence ID" value="CAF4819571.1"/>
    <property type="molecule type" value="Genomic_DNA"/>
</dbReference>
<dbReference type="Proteomes" id="UP000663880">
    <property type="component" value="Unassembled WGS sequence"/>
</dbReference>
<dbReference type="PANTHER" id="PTHR47086">
    <property type="entry name" value="BTB DOMAIN-CONTAINING PROTEIN"/>
    <property type="match status" value="1"/>
</dbReference>
<evidence type="ECO:0000259" key="1">
    <source>
        <dbReference type="Pfam" id="PF21599"/>
    </source>
</evidence>
<evidence type="ECO:0000313" key="3">
    <source>
        <dbReference type="Proteomes" id="UP000663880"/>
    </source>
</evidence>
<dbReference type="AlphaFoldDB" id="A0A821Q8D9"/>
<keyword evidence="3" id="KW-1185">Reference proteome</keyword>
<feature type="domain" description="ZSWIM3 N-terminal" evidence="1">
    <location>
        <begin position="45"/>
        <end position="154"/>
    </location>
</feature>
<gene>
    <name evidence="2" type="ORF">PMACD_LOCUS4513</name>
</gene>